<keyword evidence="2" id="KW-1185">Reference proteome</keyword>
<name>A0A2I1HRN9_9GLOM</name>
<sequence>MNLKPGGKGKFRDGLMPDGSVQSMHLPNGQLKGIKLILEEHGLWPQSQLRRICDDCKKHSPVSESCCAVRVLSLQPDFLAQRPLIENKGYKKCFGMPLNERTVPEALNSVSLEQIRRYSCHSWRFMDAYRKGLTGTAALYAVKQYKSHQRIPENVI</sequence>
<comment type="caution">
    <text evidence="1">The sequence shown here is derived from an EMBL/GenBank/DDBJ whole genome shotgun (WGS) entry which is preliminary data.</text>
</comment>
<accession>A0A2I1HRN9</accession>
<organism evidence="1 2">
    <name type="scientific">Rhizophagus irregularis</name>
    <dbReference type="NCBI Taxonomy" id="588596"/>
    <lineage>
        <taxon>Eukaryota</taxon>
        <taxon>Fungi</taxon>
        <taxon>Fungi incertae sedis</taxon>
        <taxon>Mucoromycota</taxon>
        <taxon>Glomeromycotina</taxon>
        <taxon>Glomeromycetes</taxon>
        <taxon>Glomerales</taxon>
        <taxon>Glomeraceae</taxon>
        <taxon>Rhizophagus</taxon>
    </lineage>
</organism>
<dbReference type="Proteomes" id="UP000234323">
    <property type="component" value="Unassembled WGS sequence"/>
</dbReference>
<gene>
    <name evidence="1" type="ORF">RhiirA4_431900</name>
</gene>
<reference evidence="1 2" key="1">
    <citation type="submission" date="2015-10" db="EMBL/GenBank/DDBJ databases">
        <title>Genome analyses suggest a sexual origin of heterokaryosis in a supposedly ancient asexual fungus.</title>
        <authorList>
            <person name="Ropars J."/>
            <person name="Sedzielewska K."/>
            <person name="Noel J."/>
            <person name="Charron P."/>
            <person name="Farinelli L."/>
            <person name="Marton T."/>
            <person name="Kruger M."/>
            <person name="Pelin A."/>
            <person name="Brachmann A."/>
            <person name="Corradi N."/>
        </authorList>
    </citation>
    <scope>NUCLEOTIDE SEQUENCE [LARGE SCALE GENOMIC DNA]</scope>
    <source>
        <strain evidence="1 2">A4</strain>
    </source>
</reference>
<evidence type="ECO:0000313" key="1">
    <source>
        <dbReference type="EMBL" id="PKY61561.1"/>
    </source>
</evidence>
<protein>
    <submittedName>
        <fullName evidence="1">Uncharacterized protein</fullName>
    </submittedName>
</protein>
<proteinExistence type="predicted"/>
<dbReference type="AlphaFoldDB" id="A0A2I1HRN9"/>
<evidence type="ECO:0000313" key="2">
    <source>
        <dbReference type="Proteomes" id="UP000234323"/>
    </source>
</evidence>
<dbReference type="EMBL" id="LLXI01005526">
    <property type="protein sequence ID" value="PKY61561.1"/>
    <property type="molecule type" value="Genomic_DNA"/>
</dbReference>